<dbReference type="AlphaFoldDB" id="A0A9N9EJU1"/>
<sequence length="61" mass="6811">MSKRISLTNAQKRQLCLDKAKKPTPTNGELASKYGIKEKTVSAILIAKEKWLVTNSDEYTA</sequence>
<keyword evidence="2" id="KW-1185">Reference proteome</keyword>
<dbReference type="OrthoDB" id="2444447at2759"/>
<name>A0A9N9EJU1_9GLOM</name>
<dbReference type="Gene3D" id="1.10.10.60">
    <property type="entry name" value="Homeodomain-like"/>
    <property type="match status" value="1"/>
</dbReference>
<proteinExistence type="predicted"/>
<comment type="caution">
    <text evidence="1">The sequence shown here is derived from an EMBL/GenBank/DDBJ whole genome shotgun (WGS) entry which is preliminary data.</text>
</comment>
<accession>A0A9N9EJU1</accession>
<organism evidence="1 2">
    <name type="scientific">Paraglomus occultum</name>
    <dbReference type="NCBI Taxonomy" id="144539"/>
    <lineage>
        <taxon>Eukaryota</taxon>
        <taxon>Fungi</taxon>
        <taxon>Fungi incertae sedis</taxon>
        <taxon>Mucoromycota</taxon>
        <taxon>Glomeromycotina</taxon>
        <taxon>Glomeromycetes</taxon>
        <taxon>Paraglomerales</taxon>
        <taxon>Paraglomeraceae</taxon>
        <taxon>Paraglomus</taxon>
    </lineage>
</organism>
<evidence type="ECO:0000313" key="2">
    <source>
        <dbReference type="Proteomes" id="UP000789572"/>
    </source>
</evidence>
<reference evidence="1" key="1">
    <citation type="submission" date="2021-06" db="EMBL/GenBank/DDBJ databases">
        <authorList>
            <person name="Kallberg Y."/>
            <person name="Tangrot J."/>
            <person name="Rosling A."/>
        </authorList>
    </citation>
    <scope>NUCLEOTIDE SEQUENCE</scope>
    <source>
        <strain evidence="1">IA702</strain>
    </source>
</reference>
<dbReference type="Proteomes" id="UP000789572">
    <property type="component" value="Unassembled WGS sequence"/>
</dbReference>
<gene>
    <name evidence="1" type="ORF">POCULU_LOCUS11325</name>
</gene>
<protein>
    <submittedName>
        <fullName evidence="1">3559_t:CDS:1</fullName>
    </submittedName>
</protein>
<evidence type="ECO:0000313" key="1">
    <source>
        <dbReference type="EMBL" id="CAG8677781.1"/>
    </source>
</evidence>
<dbReference type="EMBL" id="CAJVPJ010007825">
    <property type="protein sequence ID" value="CAG8677781.1"/>
    <property type="molecule type" value="Genomic_DNA"/>
</dbReference>
<feature type="non-terminal residue" evidence="1">
    <location>
        <position position="61"/>
    </location>
</feature>